<dbReference type="InterPro" id="IPR042517">
    <property type="entry name" value="Glyco_hydro_64_N_2"/>
</dbReference>
<dbReference type="Gene3D" id="3.30.920.50">
    <property type="entry name" value="Beta-1,3-glucanase, C-terminal domain"/>
    <property type="match status" value="1"/>
</dbReference>
<dbReference type="Proteomes" id="UP000044602">
    <property type="component" value="Unassembled WGS sequence"/>
</dbReference>
<sequence>MQFLTFLFALTASAATVTLNDFTRTWPGGVDNVIVTEANTLNGTVNSEVEPARAPLPGNLPLSLVNNFAGGSLNAYISGLDSNGAVVFLAADGSLVYPASGGSSVPVPIDADIAIPLPPKGQTLRITLPIALSSGRVYFSAGKLDFFMVFTGSGDGLVQPSINNLQDPSAGLNWGFVELTLTPEGVIWANISFVDFVGLVFGMRLVNRDGSVQEVLGLPAGAVDSICNKLRVQGDIDGRPWAAHCIEGPTGGPLRVVSPNNYATINPGAFADYWTVYADEAWRRYANQPLYINTQNENGVVECRVTGDTLSCDGDNRGYAKPEAVDIWGCNSGPFGIRQGDNAVHYAVVPRLCAAFVRTTLLLAGGDLQPGVDARDYYMQDPTSHYSRVVHEQEVDGRGYAFPYDDVNPDGAEDAAGLVASGNFDVLNFFIGGV</sequence>
<evidence type="ECO:0000313" key="4">
    <source>
        <dbReference type="Proteomes" id="UP000044602"/>
    </source>
</evidence>
<dbReference type="InterPro" id="IPR032477">
    <property type="entry name" value="Glyco_hydro_64"/>
</dbReference>
<feature type="non-terminal residue" evidence="3">
    <location>
        <position position="434"/>
    </location>
</feature>
<dbReference type="PANTHER" id="PTHR38165">
    <property type="match status" value="1"/>
</dbReference>
<proteinExistence type="predicted"/>
<dbReference type="AlphaFoldDB" id="A0A0G4L7V1"/>
<evidence type="ECO:0000259" key="2">
    <source>
        <dbReference type="PROSITE" id="PS52006"/>
    </source>
</evidence>
<gene>
    <name evidence="3" type="ORF">BN1708_012235</name>
</gene>
<dbReference type="CDD" id="cd09220">
    <property type="entry name" value="GH64-GluB-like"/>
    <property type="match status" value="1"/>
</dbReference>
<dbReference type="EMBL" id="CVQH01009224">
    <property type="protein sequence ID" value="CRK18103.1"/>
    <property type="molecule type" value="Genomic_DNA"/>
</dbReference>
<keyword evidence="4" id="KW-1185">Reference proteome</keyword>
<dbReference type="Gene3D" id="2.60.110.10">
    <property type="entry name" value="Thaumatin"/>
    <property type="match status" value="1"/>
</dbReference>
<accession>A0A0G4L7V1</accession>
<protein>
    <recommendedName>
        <fullName evidence="2">GH64 domain-containing protein</fullName>
    </recommendedName>
</protein>
<dbReference type="Pfam" id="PF16483">
    <property type="entry name" value="Glyco_hydro_64"/>
    <property type="match status" value="1"/>
</dbReference>
<dbReference type="PANTHER" id="PTHR38165:SF1">
    <property type="entry name" value="GLUCANASE B"/>
    <property type="match status" value="1"/>
</dbReference>
<dbReference type="InterPro" id="IPR037176">
    <property type="entry name" value="Osmotin/thaumatin-like_sf"/>
</dbReference>
<name>A0A0G4L7V1_VERLO</name>
<feature type="signal peptide" evidence="1">
    <location>
        <begin position="1"/>
        <end position="15"/>
    </location>
</feature>
<dbReference type="PROSITE" id="PS52006">
    <property type="entry name" value="GH64"/>
    <property type="match status" value="1"/>
</dbReference>
<feature type="chain" id="PRO_5013380003" description="GH64 domain-containing protein" evidence="1">
    <location>
        <begin position="16"/>
        <end position="434"/>
    </location>
</feature>
<evidence type="ECO:0000256" key="1">
    <source>
        <dbReference type="SAM" id="SignalP"/>
    </source>
</evidence>
<dbReference type="InterPro" id="IPR037398">
    <property type="entry name" value="Glyco_hydro_64_fam"/>
</dbReference>
<dbReference type="STRING" id="100787.A0A0G4L7V1"/>
<organism evidence="3 4">
    <name type="scientific">Verticillium longisporum</name>
    <name type="common">Verticillium dahliae var. longisporum</name>
    <dbReference type="NCBI Taxonomy" id="100787"/>
    <lineage>
        <taxon>Eukaryota</taxon>
        <taxon>Fungi</taxon>
        <taxon>Dikarya</taxon>
        <taxon>Ascomycota</taxon>
        <taxon>Pezizomycotina</taxon>
        <taxon>Sordariomycetes</taxon>
        <taxon>Hypocreomycetidae</taxon>
        <taxon>Glomerellales</taxon>
        <taxon>Plectosphaerellaceae</taxon>
        <taxon>Verticillium</taxon>
    </lineage>
</organism>
<feature type="domain" description="GH64" evidence="2">
    <location>
        <begin position="57"/>
        <end position="424"/>
    </location>
</feature>
<evidence type="ECO:0000313" key="3">
    <source>
        <dbReference type="EMBL" id="CRK18103.1"/>
    </source>
</evidence>
<reference evidence="3 4" key="1">
    <citation type="submission" date="2015-05" db="EMBL/GenBank/DDBJ databases">
        <authorList>
            <person name="Wang D.B."/>
            <person name="Wang M."/>
        </authorList>
    </citation>
    <scope>NUCLEOTIDE SEQUENCE [LARGE SCALE GENOMIC DNA]</scope>
    <source>
        <strain evidence="3">VL1</strain>
    </source>
</reference>
<keyword evidence="1" id="KW-0732">Signal</keyword>